<dbReference type="EMBL" id="DXFA01000016">
    <property type="protein sequence ID" value="HIX47585.1"/>
    <property type="molecule type" value="Genomic_DNA"/>
</dbReference>
<reference evidence="1" key="2">
    <citation type="submission" date="2021-04" db="EMBL/GenBank/DDBJ databases">
        <authorList>
            <person name="Gilroy R."/>
        </authorList>
    </citation>
    <scope>NUCLEOTIDE SEQUENCE</scope>
    <source>
        <strain evidence="1">ChiSjej5B23-15282</strain>
    </source>
</reference>
<dbReference type="AlphaFoldDB" id="A0A9D1VV40"/>
<feature type="non-terminal residue" evidence="1">
    <location>
        <position position="239"/>
    </location>
</feature>
<comment type="caution">
    <text evidence="1">The sequence shown here is derived from an EMBL/GenBank/DDBJ whole genome shotgun (WGS) entry which is preliminary data.</text>
</comment>
<sequence>MKKKLLILALAAAICMSGCGEKDKTAASITEEVDQYAEDMQEAGQEGLIAPSEAVRNLLIKTWKVDGKNDVYTMRSDGTGTKNEEPFTFECGFDEDNNITLEITLDSADESELYALSSDETGYGLDLASLNNGEDIRLVPADLEFLDMEDERAAGIVGEWKDESGNSYVFGEDNSVTVKGSDQDTEGTFSAVQDAEGTLLLKLVVPGGSLEFAYTLNEDKSQIELCSPGSDVVHVWTRG</sequence>
<reference evidence="1" key="1">
    <citation type="journal article" date="2021" name="PeerJ">
        <title>Extensive microbial diversity within the chicken gut microbiome revealed by metagenomics and culture.</title>
        <authorList>
            <person name="Gilroy R."/>
            <person name="Ravi A."/>
            <person name="Getino M."/>
            <person name="Pursley I."/>
            <person name="Horton D.L."/>
            <person name="Alikhan N.F."/>
            <person name="Baker D."/>
            <person name="Gharbi K."/>
            <person name="Hall N."/>
            <person name="Watson M."/>
            <person name="Adriaenssens E.M."/>
            <person name="Foster-Nyarko E."/>
            <person name="Jarju S."/>
            <person name="Secka A."/>
            <person name="Antonio M."/>
            <person name="Oren A."/>
            <person name="Chaudhuri R.R."/>
            <person name="La Ragione R."/>
            <person name="Hildebrand F."/>
            <person name="Pallen M.J."/>
        </authorList>
    </citation>
    <scope>NUCLEOTIDE SEQUENCE</scope>
    <source>
        <strain evidence="1">ChiSjej5B23-15282</strain>
    </source>
</reference>
<gene>
    <name evidence="1" type="ORF">H9981_00965</name>
</gene>
<organism evidence="1 2">
    <name type="scientific">Candidatus Mediterraneibacter caccavium</name>
    <dbReference type="NCBI Taxonomy" id="2838661"/>
    <lineage>
        <taxon>Bacteria</taxon>
        <taxon>Bacillati</taxon>
        <taxon>Bacillota</taxon>
        <taxon>Clostridia</taxon>
        <taxon>Lachnospirales</taxon>
        <taxon>Lachnospiraceae</taxon>
        <taxon>Mediterraneibacter</taxon>
    </lineage>
</organism>
<evidence type="ECO:0000313" key="2">
    <source>
        <dbReference type="Proteomes" id="UP000824243"/>
    </source>
</evidence>
<protein>
    <recommendedName>
        <fullName evidence="3">DUF5640 domain-containing protein</fullName>
    </recommendedName>
</protein>
<dbReference type="Proteomes" id="UP000824243">
    <property type="component" value="Unassembled WGS sequence"/>
</dbReference>
<proteinExistence type="predicted"/>
<name>A0A9D1VV40_9FIRM</name>
<accession>A0A9D1VV40</accession>
<evidence type="ECO:0000313" key="1">
    <source>
        <dbReference type="EMBL" id="HIX47585.1"/>
    </source>
</evidence>
<evidence type="ECO:0008006" key="3">
    <source>
        <dbReference type="Google" id="ProtNLM"/>
    </source>
</evidence>